<proteinExistence type="predicted"/>
<sequence length="447" mass="50794">MGNKNNKETNQDNPTKIKQTVLQAQTTEVNPNQSKLKQNQQAVTNPQPVQTVQNNATAANKQNKPAAQQSTKQPNQSKQPVAKKSTVTENKNSTPKPVQTNNQQPKDATVLQATSKTSHHPAQNKVEPVVVSQPQQIPTGLLTQLNQPQIHPATAIVNSVPVNSDEPSSLTSNLASKPNPQLGIKLKDKLDDSKEKLELPYYTQNNFVCPSCFKRRNQDWLSIEELVKLAQTSPQLQKSGWQEKLKTFNDNSLKLSYCKNCKRFAYWNIEYYDQFKKEFRQLHGGNEKAWDMEKFYKVCSNLQLVYPVRHLNVISQPNLDMDNLCINLFNEAAKVYAISPRSAAVLLRVIMEQMFQTICKNNTSIGVNLKAIEERLSDHFKENYLEQLHAVVDLLNNASHCKLKELPQQHVLLIHNTFEIINRLADELLTRPRMLNQIASNKKEVNS</sequence>
<evidence type="ECO:0000256" key="1">
    <source>
        <dbReference type="SAM" id="MobiDB-lite"/>
    </source>
</evidence>
<dbReference type="RefSeq" id="WP_256547668.1">
    <property type="nucleotide sequence ID" value="NZ_CP101809.1"/>
</dbReference>
<feature type="compositionally biased region" description="Basic and acidic residues" evidence="1">
    <location>
        <begin position="1"/>
        <end position="10"/>
    </location>
</feature>
<gene>
    <name evidence="2" type="ORF">J2Z62_000074</name>
</gene>
<evidence type="ECO:0008006" key="4">
    <source>
        <dbReference type="Google" id="ProtNLM"/>
    </source>
</evidence>
<feature type="region of interest" description="Disordered" evidence="1">
    <location>
        <begin position="1"/>
        <end position="106"/>
    </location>
</feature>
<evidence type="ECO:0000313" key="2">
    <source>
        <dbReference type="EMBL" id="MDQ0513636.1"/>
    </source>
</evidence>
<feature type="compositionally biased region" description="Polar residues" evidence="1">
    <location>
        <begin position="11"/>
        <end position="48"/>
    </location>
</feature>
<comment type="caution">
    <text evidence="2">The sequence shown here is derived from an EMBL/GenBank/DDBJ whole genome shotgun (WGS) entry which is preliminary data.</text>
</comment>
<feature type="compositionally biased region" description="Polar residues" evidence="1">
    <location>
        <begin position="70"/>
        <end position="106"/>
    </location>
</feature>
<protein>
    <recommendedName>
        <fullName evidence="4">DUF4145 domain-containing protein</fullName>
    </recommendedName>
</protein>
<organism evidence="2 3">
    <name type="scientific">Mycoplasmoides fastidiosum</name>
    <dbReference type="NCBI Taxonomy" id="92758"/>
    <lineage>
        <taxon>Bacteria</taxon>
        <taxon>Bacillati</taxon>
        <taxon>Mycoplasmatota</taxon>
        <taxon>Mycoplasmoidales</taxon>
        <taxon>Mycoplasmoidaceae</taxon>
        <taxon>Mycoplasmoides</taxon>
    </lineage>
</organism>
<name>A0ABU0LY43_9BACT</name>
<keyword evidence="3" id="KW-1185">Reference proteome</keyword>
<evidence type="ECO:0000313" key="3">
    <source>
        <dbReference type="Proteomes" id="UP001240643"/>
    </source>
</evidence>
<feature type="compositionally biased region" description="Low complexity" evidence="1">
    <location>
        <begin position="49"/>
        <end position="69"/>
    </location>
</feature>
<dbReference type="Proteomes" id="UP001240643">
    <property type="component" value="Unassembled WGS sequence"/>
</dbReference>
<dbReference type="EMBL" id="JAUSWO010000001">
    <property type="protein sequence ID" value="MDQ0513636.1"/>
    <property type="molecule type" value="Genomic_DNA"/>
</dbReference>
<feature type="region of interest" description="Disordered" evidence="1">
    <location>
        <begin position="112"/>
        <end position="131"/>
    </location>
</feature>
<reference evidence="2" key="1">
    <citation type="submission" date="2023-07" db="EMBL/GenBank/DDBJ databases">
        <title>Genomic Encyclopedia of Type Strains, Phase IV (KMG-IV): sequencing the most valuable type-strain genomes for metagenomic binning, comparative biology and taxonomic classification.</title>
        <authorList>
            <person name="Goeker M."/>
        </authorList>
    </citation>
    <scope>NUCLEOTIDE SEQUENCE [LARGE SCALE GENOMIC DNA]</scope>
    <source>
        <strain evidence="2">DSM 21204</strain>
    </source>
</reference>
<accession>A0ABU0LY43</accession>